<evidence type="ECO:0000313" key="2">
    <source>
        <dbReference type="EMBL" id="GBP93403.1"/>
    </source>
</evidence>
<comment type="caution">
    <text evidence="2">The sequence shown here is derived from an EMBL/GenBank/DDBJ whole genome shotgun (WGS) entry which is preliminary data.</text>
</comment>
<sequence>MRTRAGNWVHPTGSALFHDNKHSETYDFPPNNTPIELQHGARVSSDAGPVKLKCCESFAKRLSIGRSSRKEKQREGQGRF</sequence>
<dbReference type="Proteomes" id="UP000299102">
    <property type="component" value="Unassembled WGS sequence"/>
</dbReference>
<reference evidence="2 3" key="1">
    <citation type="journal article" date="2019" name="Commun. Biol.">
        <title>The bagworm genome reveals a unique fibroin gene that provides high tensile strength.</title>
        <authorList>
            <person name="Kono N."/>
            <person name="Nakamura H."/>
            <person name="Ohtoshi R."/>
            <person name="Tomita M."/>
            <person name="Numata K."/>
            <person name="Arakawa K."/>
        </authorList>
    </citation>
    <scope>NUCLEOTIDE SEQUENCE [LARGE SCALE GENOMIC DNA]</scope>
</reference>
<keyword evidence="3" id="KW-1185">Reference proteome</keyword>
<dbReference type="AlphaFoldDB" id="A0A4C2A2G4"/>
<feature type="region of interest" description="Disordered" evidence="1">
    <location>
        <begin position="1"/>
        <end position="31"/>
    </location>
</feature>
<protein>
    <submittedName>
        <fullName evidence="2">Uncharacterized protein</fullName>
    </submittedName>
</protein>
<proteinExistence type="predicted"/>
<name>A0A4C2A2G4_EUMVA</name>
<evidence type="ECO:0000256" key="1">
    <source>
        <dbReference type="SAM" id="MobiDB-lite"/>
    </source>
</evidence>
<dbReference type="EMBL" id="BGZK01002372">
    <property type="protein sequence ID" value="GBP93403.1"/>
    <property type="molecule type" value="Genomic_DNA"/>
</dbReference>
<evidence type="ECO:0000313" key="3">
    <source>
        <dbReference type="Proteomes" id="UP000299102"/>
    </source>
</evidence>
<organism evidence="2 3">
    <name type="scientific">Eumeta variegata</name>
    <name type="common">Bagworm moth</name>
    <name type="synonym">Eumeta japonica</name>
    <dbReference type="NCBI Taxonomy" id="151549"/>
    <lineage>
        <taxon>Eukaryota</taxon>
        <taxon>Metazoa</taxon>
        <taxon>Ecdysozoa</taxon>
        <taxon>Arthropoda</taxon>
        <taxon>Hexapoda</taxon>
        <taxon>Insecta</taxon>
        <taxon>Pterygota</taxon>
        <taxon>Neoptera</taxon>
        <taxon>Endopterygota</taxon>
        <taxon>Lepidoptera</taxon>
        <taxon>Glossata</taxon>
        <taxon>Ditrysia</taxon>
        <taxon>Tineoidea</taxon>
        <taxon>Psychidae</taxon>
        <taxon>Oiketicinae</taxon>
        <taxon>Eumeta</taxon>
    </lineage>
</organism>
<accession>A0A4C2A2G4</accession>
<gene>
    <name evidence="2" type="ORF">EVAR_44113_1</name>
</gene>